<dbReference type="EMBL" id="NFEZ01000004">
    <property type="protein sequence ID" value="PLT44199.1"/>
    <property type="molecule type" value="Genomic_DNA"/>
</dbReference>
<gene>
    <name evidence="1" type="ORF">B8V81_2630</name>
</gene>
<name>A0A2N5N1I7_9BACL</name>
<comment type="caution">
    <text evidence="1">The sequence shown here is derived from an EMBL/GenBank/DDBJ whole genome shotgun (WGS) entry which is preliminary data.</text>
</comment>
<accession>A0A2N5N1I7</accession>
<organism evidence="1 2">
    <name type="scientific">Paenibacillus pasadenensis</name>
    <dbReference type="NCBI Taxonomy" id="217090"/>
    <lineage>
        <taxon>Bacteria</taxon>
        <taxon>Bacillati</taxon>
        <taxon>Bacillota</taxon>
        <taxon>Bacilli</taxon>
        <taxon>Bacillales</taxon>
        <taxon>Paenibacillaceae</taxon>
        <taxon>Paenibacillus</taxon>
    </lineage>
</organism>
<protein>
    <submittedName>
        <fullName evidence="1">Uncharacterized protein</fullName>
    </submittedName>
</protein>
<dbReference type="Proteomes" id="UP000234789">
    <property type="component" value="Unassembled WGS sequence"/>
</dbReference>
<keyword evidence="2" id="KW-1185">Reference proteome</keyword>
<reference evidence="1 2" key="1">
    <citation type="submission" date="2017-05" db="EMBL/GenBank/DDBJ databases">
        <title>Functional genome analysis of Paenibacillus pasadenensis strain R16: insights on endophytic life style and antifungal activity.</title>
        <authorList>
            <person name="Passera A."/>
            <person name="Marcolungo L."/>
            <person name="Casati P."/>
            <person name="Brasca M."/>
            <person name="Quaglino F."/>
            <person name="Delledonne M."/>
        </authorList>
    </citation>
    <scope>NUCLEOTIDE SEQUENCE [LARGE SCALE GENOMIC DNA]</scope>
    <source>
        <strain evidence="1 2">R16</strain>
    </source>
</reference>
<evidence type="ECO:0000313" key="2">
    <source>
        <dbReference type="Proteomes" id="UP000234789"/>
    </source>
</evidence>
<proteinExistence type="predicted"/>
<evidence type="ECO:0000313" key="1">
    <source>
        <dbReference type="EMBL" id="PLT44199.1"/>
    </source>
</evidence>
<dbReference type="AlphaFoldDB" id="A0A2N5N1I7"/>
<sequence>MLNRKRSRPWQGRSFFGCLSFREIAAPTLLSAMPPQEHPCSTY</sequence>